<evidence type="ECO:0000256" key="10">
    <source>
        <dbReference type="ARBA" id="ARBA00023002"/>
    </source>
</evidence>
<evidence type="ECO:0000256" key="1">
    <source>
        <dbReference type="ARBA" id="ARBA00001917"/>
    </source>
</evidence>
<evidence type="ECO:0000256" key="6">
    <source>
        <dbReference type="ARBA" id="ARBA00011738"/>
    </source>
</evidence>
<evidence type="ECO:0000313" key="14">
    <source>
        <dbReference type="EMBL" id="EFX70395.1"/>
    </source>
</evidence>
<dbReference type="Pfam" id="PF10590">
    <property type="entry name" value="PNP_phzG_C"/>
    <property type="match status" value="1"/>
</dbReference>
<dbReference type="PROSITE" id="PS01064">
    <property type="entry name" value="PYRIDOX_OXIDASE"/>
    <property type="match status" value="1"/>
</dbReference>
<keyword evidence="11" id="KW-0664">Pyridoxine biosynthesis</keyword>
<keyword evidence="10" id="KW-0560">Oxidoreductase</keyword>
<dbReference type="PANTHER" id="PTHR10851:SF0">
    <property type="entry name" value="PYRIDOXINE-5'-PHOSPHATE OXIDASE"/>
    <property type="match status" value="1"/>
</dbReference>
<comment type="pathway">
    <text evidence="3">Cofactor metabolism; pyridoxal 5'-phosphate salvage; pyridoxal 5'-phosphate from pyridoxamine 5'-phosphate: step 1/1.</text>
</comment>
<dbReference type="Proteomes" id="UP000000305">
    <property type="component" value="Unassembled WGS sequence"/>
</dbReference>
<evidence type="ECO:0000256" key="3">
    <source>
        <dbReference type="ARBA" id="ARBA00004738"/>
    </source>
</evidence>
<gene>
    <name evidence="14" type="ORF">DAPPUDRAFT_129869</name>
</gene>
<dbReference type="GO" id="GO:0008615">
    <property type="term" value="P:pyridoxine biosynthetic process"/>
    <property type="evidence" value="ECO:0007669"/>
    <property type="project" value="UniProtKB-KW"/>
</dbReference>
<evidence type="ECO:0000256" key="7">
    <source>
        <dbReference type="ARBA" id="ARBA00012801"/>
    </source>
</evidence>
<dbReference type="PIRSF" id="PIRSF000190">
    <property type="entry name" value="Pyd_amn-ph_oxd"/>
    <property type="match status" value="1"/>
</dbReference>
<dbReference type="PANTHER" id="PTHR10851">
    <property type="entry name" value="PYRIDOXINE-5-PHOSPHATE OXIDASE"/>
    <property type="match status" value="1"/>
</dbReference>
<reference evidence="14 15" key="1">
    <citation type="journal article" date="2011" name="Science">
        <title>The ecoresponsive genome of Daphnia pulex.</title>
        <authorList>
            <person name="Colbourne J.K."/>
            <person name="Pfrender M.E."/>
            <person name="Gilbert D."/>
            <person name="Thomas W.K."/>
            <person name="Tucker A."/>
            <person name="Oakley T.H."/>
            <person name="Tokishita S."/>
            <person name="Aerts A."/>
            <person name="Arnold G.J."/>
            <person name="Basu M.K."/>
            <person name="Bauer D.J."/>
            <person name="Caceres C.E."/>
            <person name="Carmel L."/>
            <person name="Casola C."/>
            <person name="Choi J.H."/>
            <person name="Detter J.C."/>
            <person name="Dong Q."/>
            <person name="Dusheyko S."/>
            <person name="Eads B.D."/>
            <person name="Frohlich T."/>
            <person name="Geiler-Samerotte K.A."/>
            <person name="Gerlach D."/>
            <person name="Hatcher P."/>
            <person name="Jogdeo S."/>
            <person name="Krijgsveld J."/>
            <person name="Kriventseva E.V."/>
            <person name="Kultz D."/>
            <person name="Laforsch C."/>
            <person name="Lindquist E."/>
            <person name="Lopez J."/>
            <person name="Manak J.R."/>
            <person name="Muller J."/>
            <person name="Pangilinan J."/>
            <person name="Patwardhan R.P."/>
            <person name="Pitluck S."/>
            <person name="Pritham E.J."/>
            <person name="Rechtsteiner A."/>
            <person name="Rho M."/>
            <person name="Rogozin I.B."/>
            <person name="Sakarya O."/>
            <person name="Salamov A."/>
            <person name="Schaack S."/>
            <person name="Shapiro H."/>
            <person name="Shiga Y."/>
            <person name="Skalitzky C."/>
            <person name="Smith Z."/>
            <person name="Souvorov A."/>
            <person name="Sung W."/>
            <person name="Tang Z."/>
            <person name="Tsuchiya D."/>
            <person name="Tu H."/>
            <person name="Vos H."/>
            <person name="Wang M."/>
            <person name="Wolf Y.I."/>
            <person name="Yamagata H."/>
            <person name="Yamada T."/>
            <person name="Ye Y."/>
            <person name="Shaw J.R."/>
            <person name="Andrews J."/>
            <person name="Crease T.J."/>
            <person name="Tang H."/>
            <person name="Lucas S.M."/>
            <person name="Robertson H.M."/>
            <person name="Bork P."/>
            <person name="Koonin E.V."/>
            <person name="Zdobnov E.M."/>
            <person name="Grigoriev I.V."/>
            <person name="Lynch M."/>
            <person name="Boore J.L."/>
        </authorList>
    </citation>
    <scope>NUCLEOTIDE SEQUENCE [LARGE SCALE GENOMIC DNA]</scope>
</reference>
<evidence type="ECO:0000313" key="15">
    <source>
        <dbReference type="Proteomes" id="UP000000305"/>
    </source>
</evidence>
<dbReference type="HAMAP" id="MF_01629">
    <property type="entry name" value="PdxH"/>
    <property type="match status" value="1"/>
</dbReference>
<comment type="cofactor">
    <cofactor evidence="1">
        <name>FMN</name>
        <dbReference type="ChEBI" id="CHEBI:58210"/>
    </cofactor>
</comment>
<dbReference type="SUPFAM" id="SSF50475">
    <property type="entry name" value="FMN-binding split barrel"/>
    <property type="match status" value="1"/>
</dbReference>
<dbReference type="InterPro" id="IPR019576">
    <property type="entry name" value="Pyridoxamine_oxidase_dimer_C"/>
</dbReference>
<dbReference type="KEGG" id="dpx:DAPPUDRAFT_129869"/>
<dbReference type="OrthoDB" id="303614at2759"/>
<dbReference type="FunCoup" id="E9HCR8">
    <property type="interactions" value="994"/>
</dbReference>
<sequence length="226" mass="25884">MRKPYNEKHNTFTEDSLVAKEPIKQFQSWFDVACQTPNILEANAMCLSTASKTGKPSARYVLLKGFDKEGFRFFTNYSSRKGIELEENPFAALTFYWEPLLKSVRIEGAVKKLPAEASDEYFQSRPRSSQIGALVSSQSQAISSRQVLVDDEEKLTKEYADEKIPIPRPDKWGGYVVIPEVIEFWQGQSTRIHDRIRFRRPASSEEPDGVLTHQGDEGWIYERLAP</sequence>
<dbReference type="InterPro" id="IPR011576">
    <property type="entry name" value="Pyridox_Oxase_N"/>
</dbReference>
<dbReference type="EC" id="1.4.3.5" evidence="7"/>
<comment type="function">
    <text evidence="2">Catalyzes the oxidation of either pyridoxine 5'-phosphate (PNP) or pyridoxamine 5'-phosphate (PMP) into pyridoxal 5'-phosphate (PLP).</text>
</comment>
<evidence type="ECO:0000259" key="13">
    <source>
        <dbReference type="Pfam" id="PF10590"/>
    </source>
</evidence>
<keyword evidence="9" id="KW-0288">FMN</keyword>
<evidence type="ECO:0000256" key="5">
    <source>
        <dbReference type="ARBA" id="ARBA00007301"/>
    </source>
</evidence>
<dbReference type="Gene3D" id="2.30.110.10">
    <property type="entry name" value="Electron Transport, Fmn-binding Protein, Chain A"/>
    <property type="match status" value="1"/>
</dbReference>
<evidence type="ECO:0000256" key="4">
    <source>
        <dbReference type="ARBA" id="ARBA00005037"/>
    </source>
</evidence>
<dbReference type="InterPro" id="IPR019740">
    <property type="entry name" value="Pyridox_Oxase_CS"/>
</dbReference>
<dbReference type="GO" id="GO:0010181">
    <property type="term" value="F:FMN binding"/>
    <property type="evidence" value="ECO:0007669"/>
    <property type="project" value="InterPro"/>
</dbReference>
<dbReference type="EMBL" id="GL732621">
    <property type="protein sequence ID" value="EFX70395.1"/>
    <property type="molecule type" value="Genomic_DNA"/>
</dbReference>
<dbReference type="STRING" id="6669.E9HCR8"/>
<dbReference type="InterPro" id="IPR012349">
    <property type="entry name" value="Split_barrel_FMN-bd"/>
</dbReference>
<organism evidence="14 15">
    <name type="scientific">Daphnia pulex</name>
    <name type="common">Water flea</name>
    <dbReference type="NCBI Taxonomy" id="6669"/>
    <lineage>
        <taxon>Eukaryota</taxon>
        <taxon>Metazoa</taxon>
        <taxon>Ecdysozoa</taxon>
        <taxon>Arthropoda</taxon>
        <taxon>Crustacea</taxon>
        <taxon>Branchiopoda</taxon>
        <taxon>Diplostraca</taxon>
        <taxon>Cladocera</taxon>
        <taxon>Anomopoda</taxon>
        <taxon>Daphniidae</taxon>
        <taxon>Daphnia</taxon>
    </lineage>
</organism>
<feature type="domain" description="Pyridoxine 5'-phosphate oxidase dimerisation C-terminal" evidence="13">
    <location>
        <begin position="172"/>
        <end position="226"/>
    </location>
</feature>
<keyword evidence="8" id="KW-0285">Flavoprotein</keyword>
<dbReference type="NCBIfam" id="TIGR00558">
    <property type="entry name" value="pdxH"/>
    <property type="match status" value="1"/>
</dbReference>
<evidence type="ECO:0000259" key="12">
    <source>
        <dbReference type="Pfam" id="PF01243"/>
    </source>
</evidence>
<dbReference type="AlphaFoldDB" id="E9HCR8"/>
<evidence type="ECO:0000256" key="8">
    <source>
        <dbReference type="ARBA" id="ARBA00022630"/>
    </source>
</evidence>
<comment type="pathway">
    <text evidence="4">Cofactor metabolism; pyridoxal 5'-phosphate salvage; pyridoxal 5'-phosphate from pyridoxine 5'-phosphate: step 1/1.</text>
</comment>
<protein>
    <recommendedName>
        <fullName evidence="7">pyridoxal 5'-phosphate synthase</fullName>
        <ecNumber evidence="7">1.4.3.5</ecNumber>
    </recommendedName>
</protein>
<dbReference type="InterPro" id="IPR000659">
    <property type="entry name" value="Pyridox_Oxase"/>
</dbReference>
<feature type="domain" description="Pyridoxamine 5'-phosphate oxidase N-terminal" evidence="12">
    <location>
        <begin position="40"/>
        <end position="151"/>
    </location>
</feature>
<dbReference type="GO" id="GO:0004733">
    <property type="term" value="F:pyridoxamine phosphate oxidase activity"/>
    <property type="evidence" value="ECO:0000318"/>
    <property type="project" value="GO_Central"/>
</dbReference>
<dbReference type="GO" id="GO:0042823">
    <property type="term" value="P:pyridoxal phosphate biosynthetic process"/>
    <property type="evidence" value="ECO:0000318"/>
    <property type="project" value="GO_Central"/>
</dbReference>
<evidence type="ECO:0000256" key="2">
    <source>
        <dbReference type="ARBA" id="ARBA00003691"/>
    </source>
</evidence>
<evidence type="ECO:0000256" key="11">
    <source>
        <dbReference type="ARBA" id="ARBA00023096"/>
    </source>
</evidence>
<evidence type="ECO:0000256" key="9">
    <source>
        <dbReference type="ARBA" id="ARBA00022643"/>
    </source>
</evidence>
<accession>E9HCR8</accession>
<dbReference type="InParanoid" id="E9HCR8"/>
<dbReference type="PhylomeDB" id="E9HCR8"/>
<dbReference type="NCBIfam" id="NF004231">
    <property type="entry name" value="PRK05679.1"/>
    <property type="match status" value="1"/>
</dbReference>
<dbReference type="HOGENOM" id="CLU_032263_2_1_1"/>
<dbReference type="UniPathway" id="UPA01068">
    <property type="reaction ID" value="UER00304"/>
</dbReference>
<name>E9HCR8_DAPPU</name>
<dbReference type="Pfam" id="PF01243">
    <property type="entry name" value="PNPOx_N"/>
    <property type="match status" value="1"/>
</dbReference>
<dbReference type="FunFam" id="2.30.110.10:FF:000005">
    <property type="entry name" value="NAD(P)H-hydrate epimerase"/>
    <property type="match status" value="1"/>
</dbReference>
<comment type="subunit">
    <text evidence="6">Homodimer.</text>
</comment>
<dbReference type="OMA" id="AYFRTRP"/>
<comment type="similarity">
    <text evidence="5">Belongs to the pyridoxamine 5'-phosphate oxidase family.</text>
</comment>
<dbReference type="eggNOG" id="KOG2586">
    <property type="taxonomic scope" value="Eukaryota"/>
</dbReference>
<keyword evidence="15" id="KW-1185">Reference proteome</keyword>
<proteinExistence type="inferred from homology"/>